<gene>
    <name evidence="1" type="ORF">METZ01_LOCUS197073</name>
</gene>
<accession>A0A382E1D1</accession>
<proteinExistence type="predicted"/>
<protein>
    <submittedName>
        <fullName evidence="1">Uncharacterized protein</fullName>
    </submittedName>
</protein>
<organism evidence="1">
    <name type="scientific">marine metagenome</name>
    <dbReference type="NCBI Taxonomy" id="408172"/>
    <lineage>
        <taxon>unclassified sequences</taxon>
        <taxon>metagenomes</taxon>
        <taxon>ecological metagenomes</taxon>
    </lineage>
</organism>
<dbReference type="AlphaFoldDB" id="A0A382E1D1"/>
<sequence>PAILTMAPALRTTALGPGSRILTVLQEMMAHEKGG</sequence>
<reference evidence="1" key="1">
    <citation type="submission" date="2018-05" db="EMBL/GenBank/DDBJ databases">
        <authorList>
            <person name="Lanie J.A."/>
            <person name="Ng W.-L."/>
            <person name="Kazmierczak K.M."/>
            <person name="Andrzejewski T.M."/>
            <person name="Davidsen T.M."/>
            <person name="Wayne K.J."/>
            <person name="Tettelin H."/>
            <person name="Glass J.I."/>
            <person name="Rusch D."/>
            <person name="Podicherti R."/>
            <person name="Tsui H.-C.T."/>
            <person name="Winkler M.E."/>
        </authorList>
    </citation>
    <scope>NUCLEOTIDE SEQUENCE</scope>
</reference>
<name>A0A382E1D1_9ZZZZ</name>
<dbReference type="EMBL" id="UINC01042073">
    <property type="protein sequence ID" value="SVB44219.1"/>
    <property type="molecule type" value="Genomic_DNA"/>
</dbReference>
<feature type="non-terminal residue" evidence="1">
    <location>
        <position position="1"/>
    </location>
</feature>
<evidence type="ECO:0000313" key="1">
    <source>
        <dbReference type="EMBL" id="SVB44219.1"/>
    </source>
</evidence>